<keyword evidence="4" id="KW-1185">Reference proteome</keyword>
<dbReference type="Pfam" id="PF13362">
    <property type="entry name" value="Toprim_3"/>
    <property type="match status" value="1"/>
</dbReference>
<organism evidence="3 4">
    <name type="scientific">Sulfitobacter profundi</name>
    <dbReference type="NCBI Taxonomy" id="2679961"/>
    <lineage>
        <taxon>Bacteria</taxon>
        <taxon>Pseudomonadati</taxon>
        <taxon>Pseudomonadota</taxon>
        <taxon>Alphaproteobacteria</taxon>
        <taxon>Rhodobacterales</taxon>
        <taxon>Roseobacteraceae</taxon>
        <taxon>Sulfitobacter</taxon>
    </lineage>
</organism>
<gene>
    <name evidence="3" type="ORF">ACFQAU_00240</name>
</gene>
<reference evidence="4" key="1">
    <citation type="journal article" date="2019" name="Int. J. Syst. Evol. Microbiol.">
        <title>The Global Catalogue of Microorganisms (GCM) 10K type strain sequencing project: providing services to taxonomists for standard genome sequencing and annotation.</title>
        <authorList>
            <consortium name="The Broad Institute Genomics Platform"/>
            <consortium name="The Broad Institute Genome Sequencing Center for Infectious Disease"/>
            <person name="Wu L."/>
            <person name="Ma J."/>
        </authorList>
    </citation>
    <scope>NUCLEOTIDE SEQUENCE [LARGE SCALE GENOMIC DNA]</scope>
    <source>
        <strain evidence="4">NBRC 111368</strain>
    </source>
</reference>
<name>A0ABW1YX05_9RHOB</name>
<dbReference type="InterPro" id="IPR055570">
    <property type="entry name" value="DUF7146"/>
</dbReference>
<feature type="domain" description="Toprim" evidence="1">
    <location>
        <begin position="285"/>
        <end position="376"/>
    </location>
</feature>
<dbReference type="EMBL" id="JBHSWA010000001">
    <property type="protein sequence ID" value="MFC6640403.1"/>
    <property type="molecule type" value="Genomic_DNA"/>
</dbReference>
<protein>
    <submittedName>
        <fullName evidence="3">Toprim domain-containing protein</fullName>
    </submittedName>
</protein>
<sequence length="387" mass="42288">MSQRPTYSLDEIKSMLLDQLDGVVAQYAPPAKGSYTAFGKYFTLNPGRADRSVGSFCVTMTGADAGRWNDYAVGSVPGKGYGDVLDLIALSLDCDLAQAVREARSFLGLRSDSPEDFARRKEAARKAAVRRSKAEAEDRARKRARSAQAQAIWLGGQERIADTPVEFYLRDQRCIDLRALGRQPRVLRFVPECSYYHEDPKTGEVFEGSYPAMVAMATNQRGENVAVHRTYLARDAQGRWNKAPVPAAKKVLGEYHGSAIHIWKGIGPRGGKPVGLRHAPAGTHLFMAEGIEDALSIVMLKPEARVLAAISLGNLGFVALPDTVTDLTLVADLDDNDTAREQLERAVAQHQKAGRRVKLFQNRWGGKDLNDALRASAAGHEQGKEAG</sequence>
<evidence type="ECO:0000259" key="1">
    <source>
        <dbReference type="Pfam" id="PF13362"/>
    </source>
</evidence>
<feature type="domain" description="DUF7146" evidence="2">
    <location>
        <begin position="144"/>
        <end position="261"/>
    </location>
</feature>
<dbReference type="InterPro" id="IPR006171">
    <property type="entry name" value="TOPRIM_dom"/>
</dbReference>
<evidence type="ECO:0000313" key="3">
    <source>
        <dbReference type="EMBL" id="MFC6640403.1"/>
    </source>
</evidence>
<evidence type="ECO:0000313" key="4">
    <source>
        <dbReference type="Proteomes" id="UP001596403"/>
    </source>
</evidence>
<evidence type="ECO:0000259" key="2">
    <source>
        <dbReference type="Pfam" id="PF23639"/>
    </source>
</evidence>
<comment type="caution">
    <text evidence="3">The sequence shown here is derived from an EMBL/GenBank/DDBJ whole genome shotgun (WGS) entry which is preliminary data.</text>
</comment>
<accession>A0ABW1YX05</accession>
<dbReference type="Pfam" id="PF23639">
    <property type="entry name" value="DUF7146"/>
    <property type="match status" value="1"/>
</dbReference>
<dbReference type="RefSeq" id="WP_132443604.1">
    <property type="nucleotide sequence ID" value="NZ_JBHSWA010000001.1"/>
</dbReference>
<proteinExistence type="predicted"/>
<dbReference type="Proteomes" id="UP001596403">
    <property type="component" value="Unassembled WGS sequence"/>
</dbReference>